<organism evidence="3 4">
    <name type="scientific">Pontibacter saemangeumensis</name>
    <dbReference type="NCBI Taxonomy" id="1084525"/>
    <lineage>
        <taxon>Bacteria</taxon>
        <taxon>Pseudomonadati</taxon>
        <taxon>Bacteroidota</taxon>
        <taxon>Cytophagia</taxon>
        <taxon>Cytophagales</taxon>
        <taxon>Hymenobacteraceae</taxon>
        <taxon>Pontibacter</taxon>
    </lineage>
</organism>
<proteinExistence type="predicted"/>
<name>A0ABP8LWP9_9BACT</name>
<accession>A0ABP8LWP9</accession>
<gene>
    <name evidence="3" type="ORF">GCM10023188_34580</name>
</gene>
<evidence type="ECO:0000256" key="1">
    <source>
        <dbReference type="SAM" id="MobiDB-lite"/>
    </source>
</evidence>
<dbReference type="EMBL" id="BAABHC010000017">
    <property type="protein sequence ID" value="GAA4438793.1"/>
    <property type="molecule type" value="Genomic_DNA"/>
</dbReference>
<evidence type="ECO:0000313" key="3">
    <source>
        <dbReference type="EMBL" id="GAA4438793.1"/>
    </source>
</evidence>
<evidence type="ECO:0000259" key="2">
    <source>
        <dbReference type="Pfam" id="PF13276"/>
    </source>
</evidence>
<sequence>MLARIEWLLNQEFVDYGYEKVTGWLRNSEGLVINGKKVYRLIKEARVLNSRIRRDRKGKRTAKELLPPTSPLSACRQTSNTSTFMESIGMRC</sequence>
<feature type="region of interest" description="Disordered" evidence="1">
    <location>
        <begin position="58"/>
        <end position="77"/>
    </location>
</feature>
<feature type="domain" description="HTH-like" evidence="2">
    <location>
        <begin position="14"/>
        <end position="54"/>
    </location>
</feature>
<dbReference type="Proteomes" id="UP001500552">
    <property type="component" value="Unassembled WGS sequence"/>
</dbReference>
<reference evidence="4" key="1">
    <citation type="journal article" date="2019" name="Int. J. Syst. Evol. Microbiol.">
        <title>The Global Catalogue of Microorganisms (GCM) 10K type strain sequencing project: providing services to taxonomists for standard genome sequencing and annotation.</title>
        <authorList>
            <consortium name="The Broad Institute Genomics Platform"/>
            <consortium name="The Broad Institute Genome Sequencing Center for Infectious Disease"/>
            <person name="Wu L."/>
            <person name="Ma J."/>
        </authorList>
    </citation>
    <scope>NUCLEOTIDE SEQUENCE [LARGE SCALE GENOMIC DNA]</scope>
    <source>
        <strain evidence="4">JCM 17926</strain>
    </source>
</reference>
<comment type="caution">
    <text evidence="3">The sequence shown here is derived from an EMBL/GenBank/DDBJ whole genome shotgun (WGS) entry which is preliminary data.</text>
</comment>
<dbReference type="Pfam" id="PF13276">
    <property type="entry name" value="HTH_21"/>
    <property type="match status" value="1"/>
</dbReference>
<dbReference type="InterPro" id="IPR025948">
    <property type="entry name" value="HTH-like_dom"/>
</dbReference>
<protein>
    <recommendedName>
        <fullName evidence="2">HTH-like domain-containing protein</fullName>
    </recommendedName>
</protein>
<keyword evidence="4" id="KW-1185">Reference proteome</keyword>
<evidence type="ECO:0000313" key="4">
    <source>
        <dbReference type="Proteomes" id="UP001500552"/>
    </source>
</evidence>